<dbReference type="Proteomes" id="UP000277204">
    <property type="component" value="Unassembled WGS sequence"/>
</dbReference>
<dbReference type="AlphaFoldDB" id="A0A183MNQ2"/>
<organism evidence="1 2">
    <name type="scientific">Schistosoma margrebowiei</name>
    <dbReference type="NCBI Taxonomy" id="48269"/>
    <lineage>
        <taxon>Eukaryota</taxon>
        <taxon>Metazoa</taxon>
        <taxon>Spiralia</taxon>
        <taxon>Lophotrochozoa</taxon>
        <taxon>Platyhelminthes</taxon>
        <taxon>Trematoda</taxon>
        <taxon>Digenea</taxon>
        <taxon>Strigeidida</taxon>
        <taxon>Schistosomatoidea</taxon>
        <taxon>Schistosomatidae</taxon>
        <taxon>Schistosoma</taxon>
    </lineage>
</organism>
<dbReference type="EMBL" id="UZAI01017437">
    <property type="protein sequence ID" value="VDP24678.1"/>
    <property type="molecule type" value="Genomic_DNA"/>
</dbReference>
<protein>
    <submittedName>
        <fullName evidence="1">Uncharacterized protein</fullName>
    </submittedName>
</protein>
<proteinExistence type="predicted"/>
<evidence type="ECO:0000313" key="1">
    <source>
        <dbReference type="EMBL" id="VDP24678.1"/>
    </source>
</evidence>
<keyword evidence="2" id="KW-1185">Reference proteome</keyword>
<reference evidence="1 2" key="1">
    <citation type="submission" date="2018-11" db="EMBL/GenBank/DDBJ databases">
        <authorList>
            <consortium name="Pathogen Informatics"/>
        </authorList>
    </citation>
    <scope>NUCLEOTIDE SEQUENCE [LARGE SCALE GENOMIC DNA]</scope>
    <source>
        <strain evidence="1 2">Zambia</strain>
    </source>
</reference>
<evidence type="ECO:0000313" key="2">
    <source>
        <dbReference type="Proteomes" id="UP000277204"/>
    </source>
</evidence>
<sequence length="57" mass="7141">MCFASFFLPVLFFIYKYLNKYMYDQFVQKCIALVYHSCDKLRLFIYIILNYERDQLF</sequence>
<accession>A0A183MNQ2</accession>
<name>A0A183MNQ2_9TREM</name>
<gene>
    <name evidence="1" type="ORF">SMRZ_LOCUS17677</name>
</gene>